<evidence type="ECO:0008006" key="4">
    <source>
        <dbReference type="Google" id="ProtNLM"/>
    </source>
</evidence>
<keyword evidence="1" id="KW-0812">Transmembrane</keyword>
<evidence type="ECO:0000256" key="1">
    <source>
        <dbReference type="SAM" id="Phobius"/>
    </source>
</evidence>
<dbReference type="Proteomes" id="UP001470230">
    <property type="component" value="Unassembled WGS sequence"/>
</dbReference>
<organism evidence="2 3">
    <name type="scientific">Tritrichomonas musculus</name>
    <dbReference type="NCBI Taxonomy" id="1915356"/>
    <lineage>
        <taxon>Eukaryota</taxon>
        <taxon>Metamonada</taxon>
        <taxon>Parabasalia</taxon>
        <taxon>Tritrichomonadida</taxon>
        <taxon>Tritrichomonadidae</taxon>
        <taxon>Tritrichomonas</taxon>
    </lineage>
</organism>
<evidence type="ECO:0000313" key="2">
    <source>
        <dbReference type="EMBL" id="KAK8886187.1"/>
    </source>
</evidence>
<keyword evidence="1" id="KW-0472">Membrane</keyword>
<feature type="transmembrane region" description="Helical" evidence="1">
    <location>
        <begin position="6"/>
        <end position="29"/>
    </location>
</feature>
<reference evidence="2 3" key="1">
    <citation type="submission" date="2024-04" db="EMBL/GenBank/DDBJ databases">
        <title>Tritrichomonas musculus Genome.</title>
        <authorList>
            <person name="Alves-Ferreira E."/>
            <person name="Grigg M."/>
            <person name="Lorenzi H."/>
            <person name="Galac M."/>
        </authorList>
    </citation>
    <scope>NUCLEOTIDE SEQUENCE [LARGE SCALE GENOMIC DNA]</scope>
    <source>
        <strain evidence="2 3">EAF2021</strain>
    </source>
</reference>
<evidence type="ECO:0000313" key="3">
    <source>
        <dbReference type="Proteomes" id="UP001470230"/>
    </source>
</evidence>
<accession>A0ABR2K6R6</accession>
<dbReference type="EMBL" id="JAPFFF010000007">
    <property type="protein sequence ID" value="KAK8886187.1"/>
    <property type="molecule type" value="Genomic_DNA"/>
</dbReference>
<name>A0ABR2K6R6_9EUKA</name>
<keyword evidence="3" id="KW-1185">Reference proteome</keyword>
<sequence length="221" mass="25139">MELFLSSFTITFVLVLLVLFLISLIAPYFSKLFGTKSIPYRCATESTEWLNYILNHILMHFQTEDSVSKINDLIAMKTQSNQFHLISLGRAPVIEHVATLEMQEADDIRLLIPVEWKIGPSFDLNISKFLQVELDLLNFTSNVLASWPGNSPNLLEIKFIGDTKIDIHIAIQFLSILRISITDIPLIGKIIKGFISLYIVKQTFHIDLPKPITQKSPLPQD</sequence>
<protein>
    <recommendedName>
        <fullName evidence="4">SMP-LTD domain-containing protein</fullName>
    </recommendedName>
</protein>
<keyword evidence="1" id="KW-1133">Transmembrane helix</keyword>
<comment type="caution">
    <text evidence="2">The sequence shown here is derived from an EMBL/GenBank/DDBJ whole genome shotgun (WGS) entry which is preliminary data.</text>
</comment>
<proteinExistence type="predicted"/>
<gene>
    <name evidence="2" type="ORF">M9Y10_041647</name>
</gene>